<evidence type="ECO:0000313" key="1">
    <source>
        <dbReference type="EMBL" id="CAB5219700.1"/>
    </source>
</evidence>
<name>A0A6J7WPK4_9CAUD</name>
<sequence length="65" mass="7479">MSKRLTEEEKVAVTISKIVTDLRLDLDLIGVYLAYYLPSVAYRRFQIIAEASKEAKEGSKSEYDY</sequence>
<dbReference type="EMBL" id="LR798269">
    <property type="protein sequence ID" value="CAB5219700.1"/>
    <property type="molecule type" value="Genomic_DNA"/>
</dbReference>
<proteinExistence type="predicted"/>
<protein>
    <submittedName>
        <fullName evidence="1">Uncharacterized protein</fullName>
    </submittedName>
</protein>
<reference evidence="1" key="1">
    <citation type="submission" date="2020-05" db="EMBL/GenBank/DDBJ databases">
        <authorList>
            <person name="Chiriac C."/>
            <person name="Salcher M."/>
            <person name="Ghai R."/>
            <person name="Kavagutti S V."/>
        </authorList>
    </citation>
    <scope>NUCLEOTIDE SEQUENCE</scope>
</reference>
<gene>
    <name evidence="1" type="ORF">UFOVP222_115</name>
</gene>
<organism evidence="1">
    <name type="scientific">uncultured Caudovirales phage</name>
    <dbReference type="NCBI Taxonomy" id="2100421"/>
    <lineage>
        <taxon>Viruses</taxon>
        <taxon>Duplodnaviria</taxon>
        <taxon>Heunggongvirae</taxon>
        <taxon>Uroviricota</taxon>
        <taxon>Caudoviricetes</taxon>
        <taxon>Peduoviridae</taxon>
        <taxon>Maltschvirus</taxon>
        <taxon>Maltschvirus maltsch</taxon>
    </lineage>
</organism>
<accession>A0A6J7WPK4</accession>